<dbReference type="Pfam" id="PF20154">
    <property type="entry name" value="LNT_N"/>
    <property type="match status" value="1"/>
</dbReference>
<sequence>MGAAALFAGAIYPLGFAPFKWWVIALVSAVLLYIAIKNAATGRRAFLWAWLFGVGKYAVGASWIYVSIHVHGQAPIPLALMLVAVFVGGMALFSGVYGWCWFSVRTGRPVIDVMSFVSIWALGEWLLTWLFTGFPWLFIGYALLDTPLASLAPIGGVVLVGVAGLVSVLCVLEAWKRPPLLVVAAVPWLVAWVIYDQTWVSPVKRFSVALVQGNIAQETKWLPESVQPILERYAALSESAWENDLVIWPEAAITVPYTQALPYLTDMADRTKGALILGVPVLESVSEGGYVHHNAAVVVGDGSGRYIKRKLVPFGEFVPFEGVLRGVITFFNLPMSTARAGPKQQALAVAAGLKVAIAICYEVAYPRLVATDAAGADLIVNISNDTWFGRSIGPKQHMQIARMRALENGRYLLRATNNGITAIVAPNGKVVSKLPQFEQGVLVGEVAAMRGLTPYSRWFDMPVVLLSMVLVAVAALVRRRN</sequence>
<evidence type="ECO:0000256" key="1">
    <source>
        <dbReference type="ARBA" id="ARBA00004651"/>
    </source>
</evidence>
<keyword evidence="3" id="KW-0808">Transferase</keyword>
<keyword evidence="6 8" id="KW-0472">Membrane</keyword>
<evidence type="ECO:0000256" key="8">
    <source>
        <dbReference type="SAM" id="Phobius"/>
    </source>
</evidence>
<feature type="transmembrane region" description="Helical" evidence="8">
    <location>
        <begin position="151"/>
        <end position="172"/>
    </location>
</feature>
<protein>
    <recommendedName>
        <fullName evidence="9">CN hydrolase domain-containing protein</fullName>
    </recommendedName>
</protein>
<dbReference type="CDD" id="cd07571">
    <property type="entry name" value="ALP_N-acyl_transferase"/>
    <property type="match status" value="1"/>
</dbReference>
<feature type="transmembrane region" description="Helical" evidence="8">
    <location>
        <begin position="78"/>
        <end position="104"/>
    </location>
</feature>
<keyword evidence="5 8" id="KW-1133">Transmembrane helix</keyword>
<evidence type="ECO:0000256" key="2">
    <source>
        <dbReference type="ARBA" id="ARBA00022475"/>
    </source>
</evidence>
<gene>
    <name evidence="10" type="ORF">METZ01_LOCUS74463</name>
</gene>
<dbReference type="InterPro" id="IPR045378">
    <property type="entry name" value="LNT_N"/>
</dbReference>
<proteinExistence type="inferred from homology"/>
<dbReference type="GO" id="GO:0016410">
    <property type="term" value="F:N-acyltransferase activity"/>
    <property type="evidence" value="ECO:0007669"/>
    <property type="project" value="InterPro"/>
</dbReference>
<dbReference type="GO" id="GO:0005886">
    <property type="term" value="C:plasma membrane"/>
    <property type="evidence" value="ECO:0007669"/>
    <property type="project" value="UniProtKB-SubCell"/>
</dbReference>
<feature type="transmembrane region" description="Helical" evidence="8">
    <location>
        <begin position="179"/>
        <end position="195"/>
    </location>
</feature>
<dbReference type="SUPFAM" id="SSF56317">
    <property type="entry name" value="Carbon-nitrogen hydrolase"/>
    <property type="match status" value="1"/>
</dbReference>
<dbReference type="InterPro" id="IPR003010">
    <property type="entry name" value="C-N_Hydrolase"/>
</dbReference>
<feature type="transmembrane region" description="Helical" evidence="8">
    <location>
        <begin position="458"/>
        <end position="477"/>
    </location>
</feature>
<feature type="transmembrane region" description="Helical" evidence="8">
    <location>
        <begin position="116"/>
        <end position="139"/>
    </location>
</feature>
<organism evidence="10">
    <name type="scientific">marine metagenome</name>
    <dbReference type="NCBI Taxonomy" id="408172"/>
    <lineage>
        <taxon>unclassified sequences</taxon>
        <taxon>metagenomes</taxon>
        <taxon>ecological metagenomes</taxon>
    </lineage>
</organism>
<evidence type="ECO:0000256" key="5">
    <source>
        <dbReference type="ARBA" id="ARBA00022989"/>
    </source>
</evidence>
<name>A0A381U0H4_9ZZZZ</name>
<dbReference type="EMBL" id="UINC01005482">
    <property type="protein sequence ID" value="SVA21609.1"/>
    <property type="molecule type" value="Genomic_DNA"/>
</dbReference>
<accession>A0A381U0H4</accession>
<comment type="subcellular location">
    <subcellularLocation>
        <location evidence="1">Cell membrane</location>
        <topology evidence="1">Multi-pass membrane protein</topology>
    </subcellularLocation>
</comment>
<reference evidence="10" key="1">
    <citation type="submission" date="2018-05" db="EMBL/GenBank/DDBJ databases">
        <authorList>
            <person name="Lanie J.A."/>
            <person name="Ng W.-L."/>
            <person name="Kazmierczak K.M."/>
            <person name="Andrzejewski T.M."/>
            <person name="Davidsen T.M."/>
            <person name="Wayne K.J."/>
            <person name="Tettelin H."/>
            <person name="Glass J.I."/>
            <person name="Rusch D."/>
            <person name="Podicherti R."/>
            <person name="Tsui H.-C.T."/>
            <person name="Winkler M.E."/>
        </authorList>
    </citation>
    <scope>NUCLEOTIDE SEQUENCE</scope>
</reference>
<evidence type="ECO:0000256" key="3">
    <source>
        <dbReference type="ARBA" id="ARBA00022679"/>
    </source>
</evidence>
<keyword evidence="7" id="KW-0012">Acyltransferase</keyword>
<dbReference type="GO" id="GO:0042158">
    <property type="term" value="P:lipoprotein biosynthetic process"/>
    <property type="evidence" value="ECO:0007669"/>
    <property type="project" value="InterPro"/>
</dbReference>
<dbReference type="InterPro" id="IPR036526">
    <property type="entry name" value="C-N_Hydrolase_sf"/>
</dbReference>
<dbReference type="AlphaFoldDB" id="A0A381U0H4"/>
<dbReference type="InterPro" id="IPR004563">
    <property type="entry name" value="Apolipo_AcylTrfase"/>
</dbReference>
<dbReference type="PROSITE" id="PS50263">
    <property type="entry name" value="CN_HYDROLASE"/>
    <property type="match status" value="1"/>
</dbReference>
<dbReference type="PANTHER" id="PTHR38686">
    <property type="entry name" value="APOLIPOPROTEIN N-ACYLTRANSFERASE"/>
    <property type="match status" value="1"/>
</dbReference>
<evidence type="ECO:0000256" key="6">
    <source>
        <dbReference type="ARBA" id="ARBA00023136"/>
    </source>
</evidence>
<feature type="transmembrane region" description="Helical" evidence="8">
    <location>
        <begin position="19"/>
        <end position="36"/>
    </location>
</feature>
<keyword evidence="4 8" id="KW-0812">Transmembrane</keyword>
<evidence type="ECO:0000313" key="10">
    <source>
        <dbReference type="EMBL" id="SVA21609.1"/>
    </source>
</evidence>
<evidence type="ECO:0000256" key="7">
    <source>
        <dbReference type="ARBA" id="ARBA00023315"/>
    </source>
</evidence>
<dbReference type="HAMAP" id="MF_01148">
    <property type="entry name" value="Lnt"/>
    <property type="match status" value="1"/>
</dbReference>
<dbReference type="Pfam" id="PF00795">
    <property type="entry name" value="CN_hydrolase"/>
    <property type="match status" value="1"/>
</dbReference>
<dbReference type="NCBIfam" id="TIGR00546">
    <property type="entry name" value="lnt"/>
    <property type="match status" value="1"/>
</dbReference>
<feature type="domain" description="CN hydrolase" evidence="9">
    <location>
        <begin position="211"/>
        <end position="448"/>
    </location>
</feature>
<dbReference type="PANTHER" id="PTHR38686:SF1">
    <property type="entry name" value="APOLIPOPROTEIN N-ACYLTRANSFERASE"/>
    <property type="match status" value="1"/>
</dbReference>
<dbReference type="Gene3D" id="3.60.110.10">
    <property type="entry name" value="Carbon-nitrogen hydrolase"/>
    <property type="match status" value="1"/>
</dbReference>
<evidence type="ECO:0000259" key="9">
    <source>
        <dbReference type="PROSITE" id="PS50263"/>
    </source>
</evidence>
<evidence type="ECO:0000256" key="4">
    <source>
        <dbReference type="ARBA" id="ARBA00022692"/>
    </source>
</evidence>
<keyword evidence="2" id="KW-1003">Cell membrane</keyword>
<feature type="transmembrane region" description="Helical" evidence="8">
    <location>
        <begin position="45"/>
        <end position="66"/>
    </location>
</feature>